<proteinExistence type="predicted"/>
<dbReference type="RefSeq" id="WP_144898688.1">
    <property type="nucleotide sequence ID" value="NZ_VLKN01000002.1"/>
</dbReference>
<keyword evidence="4" id="KW-1185">Reference proteome</keyword>
<feature type="compositionally biased region" description="Pro residues" evidence="1">
    <location>
        <begin position="190"/>
        <end position="203"/>
    </location>
</feature>
<feature type="region of interest" description="Disordered" evidence="1">
    <location>
        <begin position="164"/>
        <end position="264"/>
    </location>
</feature>
<name>A0A562LBP1_9GAMM</name>
<feature type="compositionally biased region" description="Low complexity" evidence="1">
    <location>
        <begin position="204"/>
        <end position="229"/>
    </location>
</feature>
<keyword evidence="2" id="KW-0812">Transmembrane</keyword>
<comment type="caution">
    <text evidence="3">The sequence shown here is derived from an EMBL/GenBank/DDBJ whole genome shotgun (WGS) entry which is preliminary data.</text>
</comment>
<dbReference type="EMBL" id="VLKN01000002">
    <property type="protein sequence ID" value="TWI05051.1"/>
    <property type="molecule type" value="Genomic_DNA"/>
</dbReference>
<feature type="compositionally biased region" description="Basic and acidic residues" evidence="1">
    <location>
        <begin position="243"/>
        <end position="264"/>
    </location>
</feature>
<accession>A0A562LBP1</accession>
<reference evidence="3 4" key="1">
    <citation type="journal article" date="2015" name="Stand. Genomic Sci.">
        <title>Genomic Encyclopedia of Bacterial and Archaeal Type Strains, Phase III: the genomes of soil and plant-associated and newly described type strains.</title>
        <authorList>
            <person name="Whitman W.B."/>
            <person name="Woyke T."/>
            <person name="Klenk H.P."/>
            <person name="Zhou Y."/>
            <person name="Lilburn T.G."/>
            <person name="Beck B.J."/>
            <person name="De Vos P."/>
            <person name="Vandamme P."/>
            <person name="Eisen J.A."/>
            <person name="Garrity G."/>
            <person name="Hugenholtz P."/>
            <person name="Kyrpides N.C."/>
        </authorList>
    </citation>
    <scope>NUCLEOTIDE SEQUENCE [LARGE SCALE GENOMIC DNA]</scope>
    <source>
        <strain evidence="3 4">CGMCC 1.10821</strain>
    </source>
</reference>
<dbReference type="Proteomes" id="UP000315167">
    <property type="component" value="Unassembled WGS sequence"/>
</dbReference>
<evidence type="ECO:0000313" key="4">
    <source>
        <dbReference type="Proteomes" id="UP000315167"/>
    </source>
</evidence>
<sequence>MRADSVGPRTWLLAAIAGWALLLWVLAMFGMGGRIEPLSADTSLSNALPPAAKPSQLVKHELAEYGEATARPLFFSDRRPKPFSLQPGGEAGKTDTFDYVLSSVLIAPGLRMAILQPQEGGESIRFKLGEDSEKLPGWHLTELTPRSATFASASETRVLELRVFDGSGGQPPTALPSVQPVPRATQATMPVPPPSPKPEPAPPAQAQQPPRAVSAQPPETPPQAEADAAPPSPNESQLQAIRQRIEARRAKLRQESQQADKPKN</sequence>
<feature type="transmembrane region" description="Helical" evidence="2">
    <location>
        <begin position="12"/>
        <end position="32"/>
    </location>
</feature>
<evidence type="ECO:0000313" key="3">
    <source>
        <dbReference type="EMBL" id="TWI05051.1"/>
    </source>
</evidence>
<keyword evidence="2" id="KW-0472">Membrane</keyword>
<protein>
    <submittedName>
        <fullName evidence="3">General secretion pathway protein N</fullName>
    </submittedName>
</protein>
<organism evidence="3 4">
    <name type="scientific">Luteimonas cucumeris</name>
    <dbReference type="NCBI Taxonomy" id="985012"/>
    <lineage>
        <taxon>Bacteria</taxon>
        <taxon>Pseudomonadati</taxon>
        <taxon>Pseudomonadota</taxon>
        <taxon>Gammaproteobacteria</taxon>
        <taxon>Lysobacterales</taxon>
        <taxon>Lysobacteraceae</taxon>
        <taxon>Luteimonas</taxon>
    </lineage>
</organism>
<gene>
    <name evidence="3" type="ORF">IP90_01196</name>
</gene>
<evidence type="ECO:0000256" key="2">
    <source>
        <dbReference type="SAM" id="Phobius"/>
    </source>
</evidence>
<keyword evidence="2" id="KW-1133">Transmembrane helix</keyword>
<dbReference type="OrthoDB" id="6051102at2"/>
<dbReference type="AlphaFoldDB" id="A0A562LBP1"/>
<evidence type="ECO:0000256" key="1">
    <source>
        <dbReference type="SAM" id="MobiDB-lite"/>
    </source>
</evidence>